<accession>A0A7U4M188</accession>
<evidence type="ECO:0000256" key="1">
    <source>
        <dbReference type="SAM" id="Phobius"/>
    </source>
</evidence>
<reference evidence="4" key="2">
    <citation type="journal article" date="2017" name="Stand. Genomic Sci.">
        <title>Complete genome sequence of the sulfur-oxidizing chemolithoautotrophic Sulfurovum lithotrophicum 42BKTT.</title>
        <authorList>
            <person name="Jeon W."/>
            <person name="Priscilla L."/>
            <person name="Park G."/>
            <person name="Lee H."/>
            <person name="Lee N."/>
            <person name="Lee D."/>
            <person name="Kwon H."/>
            <person name="Ahn I."/>
            <person name="Lee C."/>
            <person name="Lee H."/>
            <person name="Ahn J."/>
        </authorList>
    </citation>
    <scope>NUCLEOTIDE SEQUENCE [LARGE SCALE GENOMIC DNA]</scope>
    <source>
        <strain evidence="4">ATCC BAA-797 / 42BKT</strain>
    </source>
</reference>
<evidence type="ECO:0000259" key="2">
    <source>
        <dbReference type="Pfam" id="PF20862"/>
    </source>
</evidence>
<dbReference type="Pfam" id="PF20862">
    <property type="entry name" value="DUF6843"/>
    <property type="match status" value="1"/>
</dbReference>
<dbReference type="AlphaFoldDB" id="A0A7U4M188"/>
<evidence type="ECO:0000313" key="3">
    <source>
        <dbReference type="EMBL" id="AKF24991.1"/>
    </source>
</evidence>
<keyword evidence="4" id="KW-1185">Reference proteome</keyword>
<gene>
    <name evidence="3" type="ORF">YH65_05985</name>
</gene>
<keyword evidence="1" id="KW-0472">Membrane</keyword>
<dbReference type="EMBL" id="CP011308">
    <property type="protein sequence ID" value="AKF24991.1"/>
    <property type="molecule type" value="Genomic_DNA"/>
</dbReference>
<keyword evidence="1" id="KW-1133">Transmembrane helix</keyword>
<feature type="domain" description="DUF6843" evidence="2">
    <location>
        <begin position="117"/>
        <end position="189"/>
    </location>
</feature>
<feature type="transmembrane region" description="Helical" evidence="1">
    <location>
        <begin position="6"/>
        <end position="22"/>
    </location>
</feature>
<feature type="transmembrane region" description="Helical" evidence="1">
    <location>
        <begin position="34"/>
        <end position="51"/>
    </location>
</feature>
<dbReference type="KEGG" id="slh:YH65_05985"/>
<feature type="transmembrane region" description="Helical" evidence="1">
    <location>
        <begin position="89"/>
        <end position="108"/>
    </location>
</feature>
<reference evidence="3 4" key="1">
    <citation type="submission" date="2015-04" db="EMBL/GenBank/DDBJ databases">
        <title>Complete genome sequence of Sulfurovum lithotrophicum ATCC BAA-797T.</title>
        <authorList>
            <person name="Ahn J."/>
            <person name="Park G."/>
            <person name="Jeon W."/>
            <person name="Jang Y."/>
            <person name="Jang M."/>
            <person name="Lee H."/>
            <person name="Lee H."/>
        </authorList>
    </citation>
    <scope>NUCLEOTIDE SEQUENCE [LARGE SCALE GENOMIC DNA]</scope>
    <source>
        <strain evidence="4">ATCC BAA-797 / 42BKT</strain>
    </source>
</reference>
<proteinExistence type="predicted"/>
<feature type="transmembrane region" description="Helical" evidence="1">
    <location>
        <begin position="57"/>
        <end position="77"/>
    </location>
</feature>
<sequence length="253" mass="29089">MKNTIFKLTAVYVIWILFWIGMSQIDPEYGISGFFYLTITGLPLSVFGWDIHPNGGVTSLLIVGTLGLLQWVFIILFVKVLKMNKFNKIILGSTLLLFVSFFSLFIYGTSPEKGIRYLLPEKYRGWVCITYNDENFPPLKEEEGFRIIKIPPSGIVKTSSPMGSHTKEGYYIPTYDEYYYYSDNGTRKAEEIELGGGYTSRREGKKEITSYFWISTKGNAKHDYEQYIKDVPNMDDNGIIEPGCGQWTKDERK</sequence>
<evidence type="ECO:0000313" key="4">
    <source>
        <dbReference type="Proteomes" id="UP000034444"/>
    </source>
</evidence>
<dbReference type="Proteomes" id="UP000034444">
    <property type="component" value="Chromosome"/>
</dbReference>
<dbReference type="InterPro" id="IPR049293">
    <property type="entry name" value="DUF6843"/>
</dbReference>
<keyword evidence="1" id="KW-0812">Transmembrane</keyword>
<name>A0A7U4M188_9BACT</name>
<organism evidence="3 4">
    <name type="scientific">Sulfurovum lithotrophicum</name>
    <dbReference type="NCBI Taxonomy" id="206403"/>
    <lineage>
        <taxon>Bacteria</taxon>
        <taxon>Pseudomonadati</taxon>
        <taxon>Campylobacterota</taxon>
        <taxon>Epsilonproteobacteria</taxon>
        <taxon>Campylobacterales</taxon>
        <taxon>Sulfurovaceae</taxon>
        <taxon>Sulfurovum</taxon>
    </lineage>
</organism>
<protein>
    <recommendedName>
        <fullName evidence="2">DUF6843 domain-containing protein</fullName>
    </recommendedName>
</protein>